<comment type="caution">
    <text evidence="1">The sequence shown here is derived from an EMBL/GenBank/DDBJ whole genome shotgun (WGS) entry which is preliminary data.</text>
</comment>
<organism evidence="1 2">
    <name type="scientific">Sinorhizobium americanum</name>
    <dbReference type="NCBI Taxonomy" id="194963"/>
    <lineage>
        <taxon>Bacteria</taxon>
        <taxon>Pseudomonadati</taxon>
        <taxon>Pseudomonadota</taxon>
        <taxon>Alphaproteobacteria</taxon>
        <taxon>Hyphomicrobiales</taxon>
        <taxon>Rhizobiaceae</taxon>
        <taxon>Sinorhizobium/Ensifer group</taxon>
        <taxon>Sinorhizobium</taxon>
    </lineage>
</organism>
<reference evidence="1 2" key="1">
    <citation type="submission" date="2019-03" db="EMBL/GenBank/DDBJ databases">
        <title>Genomic Encyclopedia of Type Strains, Phase IV (KMG-V): Genome sequencing to study the core and pangenomes of soil and plant-associated prokaryotes.</title>
        <authorList>
            <person name="Whitman W."/>
        </authorList>
    </citation>
    <scope>NUCLEOTIDE SEQUENCE [LARGE SCALE GENOMIC DNA]</scope>
    <source>
        <strain evidence="1 2">23C40</strain>
    </source>
</reference>
<evidence type="ECO:0000313" key="1">
    <source>
        <dbReference type="EMBL" id="TCN36357.1"/>
    </source>
</evidence>
<protein>
    <submittedName>
        <fullName evidence="1">Uncharacterized protein</fullName>
    </submittedName>
</protein>
<gene>
    <name evidence="1" type="ORF">EV184_101347</name>
</gene>
<dbReference type="AlphaFoldDB" id="A0A4R2C6Y3"/>
<accession>A0A4R2C6Y3</accession>
<dbReference type="EMBL" id="SLVU01000001">
    <property type="protein sequence ID" value="TCN36357.1"/>
    <property type="molecule type" value="Genomic_DNA"/>
</dbReference>
<evidence type="ECO:0000313" key="2">
    <source>
        <dbReference type="Proteomes" id="UP000295043"/>
    </source>
</evidence>
<name>A0A4R2C6Y3_9HYPH</name>
<dbReference type="Proteomes" id="UP000295043">
    <property type="component" value="Unassembled WGS sequence"/>
</dbReference>
<proteinExistence type="predicted"/>
<dbReference type="RefSeq" id="WP_052035347.1">
    <property type="nucleotide sequence ID" value="NZ_CP013107.1"/>
</dbReference>
<dbReference type="OrthoDB" id="8369032at2"/>
<sequence length="151" mass="15676">MDRLGGGSRNMQAGRLLAVLWLFCASFAMQVIAVGQGVSGRLGAQSGSVSAPDSGAPDRPAARQVSRAVALPELRIVGERPDGKLTLGGDPAAVLAAEAAILPTYEDIRLLVFPRREGAAGARHASERIRGPPAAYSAARLIRRARVAVAI</sequence>